<keyword evidence="3" id="KW-1185">Reference proteome</keyword>
<name>A0A975IFC5_9SPIR</name>
<dbReference type="PANTHER" id="PTHR23150:SF19">
    <property type="entry name" value="FORMYLGLYCINE-GENERATING ENZYME"/>
    <property type="match status" value="1"/>
</dbReference>
<reference evidence="2 3" key="1">
    <citation type="journal article" date="2021" name="Microbiol. Resour. Announc.">
        <title>Complete Genome Sequences of Three Human Oral Treponema parvum Isolates.</title>
        <authorList>
            <person name="Zeng H."/>
            <person name="Watt R.M."/>
        </authorList>
    </citation>
    <scope>NUCLEOTIDE SEQUENCE [LARGE SCALE GENOMIC DNA]</scope>
    <source>
        <strain evidence="2 3">ATCC 700770</strain>
    </source>
</reference>
<evidence type="ECO:0000313" key="3">
    <source>
        <dbReference type="Proteomes" id="UP000671908"/>
    </source>
</evidence>
<dbReference type="GO" id="GO:0120147">
    <property type="term" value="F:formylglycine-generating oxidase activity"/>
    <property type="evidence" value="ECO:0007669"/>
    <property type="project" value="TreeGrafter"/>
</dbReference>
<dbReference type="EMBL" id="CP054142">
    <property type="protein sequence ID" value="QTQ14985.1"/>
    <property type="molecule type" value="Genomic_DNA"/>
</dbReference>
<dbReference type="InterPro" id="IPR051043">
    <property type="entry name" value="Sulfatase_Mod_Factor_Kinase"/>
</dbReference>
<evidence type="ECO:0000313" key="2">
    <source>
        <dbReference type="EMBL" id="QTQ14985.1"/>
    </source>
</evidence>
<organism evidence="2 3">
    <name type="scientific">Treponema parvum</name>
    <dbReference type="NCBI Taxonomy" id="138851"/>
    <lineage>
        <taxon>Bacteria</taxon>
        <taxon>Pseudomonadati</taxon>
        <taxon>Spirochaetota</taxon>
        <taxon>Spirochaetia</taxon>
        <taxon>Spirochaetales</taxon>
        <taxon>Treponemataceae</taxon>
        <taxon>Treponema</taxon>
    </lineage>
</organism>
<protein>
    <submittedName>
        <fullName evidence="2">SUMF1/EgtB/PvdO family nonheme iron enzyme</fullName>
    </submittedName>
</protein>
<gene>
    <name evidence="2" type="ORF">HRQ91_11225</name>
</gene>
<sequence length="305" mass="36180">MNKSSFVIYFIIFLCTSLGAKDLIYVKGSKFTREVFIDDDIHFSQEIEISDFQIDATELTVKEYKEYLDTIGELLPKEITYDIKDFSIYAMSEISFYDAIEYCNWLSEREGLEKCYKLVERKEKPNIDWKVVQNGIDYKKYKEVIWNRKANGYRLPTEAEWEYAASAGGTDKEILSKDINILSKYGVIFDHPNRFKLREIKKYIANKLGLYDLIDNVSEWCFDYYDEKYYENKEKLKDPIGPKIGSSVETDYNYFPMYRRVEKSGKFLLYELDYYTPIKRTRGFNPLRTDDCGLRLARNADNEKL</sequence>
<dbReference type="InterPro" id="IPR016187">
    <property type="entry name" value="CTDL_fold"/>
</dbReference>
<proteinExistence type="predicted"/>
<dbReference type="RefSeq" id="WP_210119614.1">
    <property type="nucleotide sequence ID" value="NZ_CP054142.1"/>
</dbReference>
<accession>A0A975IFC5</accession>
<dbReference type="Pfam" id="PF03781">
    <property type="entry name" value="FGE-sulfatase"/>
    <property type="match status" value="1"/>
</dbReference>
<dbReference type="KEGG" id="tpav:HRQ91_11225"/>
<dbReference type="InterPro" id="IPR005532">
    <property type="entry name" value="SUMF_dom"/>
</dbReference>
<dbReference type="InterPro" id="IPR042095">
    <property type="entry name" value="SUMF_sf"/>
</dbReference>
<dbReference type="Gene3D" id="3.90.1580.10">
    <property type="entry name" value="paralog of FGE (formylglycine-generating enzyme)"/>
    <property type="match status" value="1"/>
</dbReference>
<dbReference type="PANTHER" id="PTHR23150">
    <property type="entry name" value="SULFATASE MODIFYING FACTOR 1, 2"/>
    <property type="match status" value="1"/>
</dbReference>
<dbReference type="Proteomes" id="UP000671908">
    <property type="component" value="Chromosome"/>
</dbReference>
<evidence type="ECO:0000259" key="1">
    <source>
        <dbReference type="Pfam" id="PF03781"/>
    </source>
</evidence>
<feature type="domain" description="Sulfatase-modifying factor enzyme-like" evidence="1">
    <location>
        <begin position="22"/>
        <end position="236"/>
    </location>
</feature>
<dbReference type="AlphaFoldDB" id="A0A975IFC5"/>
<dbReference type="SUPFAM" id="SSF56436">
    <property type="entry name" value="C-type lectin-like"/>
    <property type="match status" value="1"/>
</dbReference>